<keyword evidence="2" id="KW-0238">DNA-binding</keyword>
<dbReference type="SUPFAM" id="SSF54909">
    <property type="entry name" value="Dimeric alpha+beta barrel"/>
    <property type="match status" value="1"/>
</dbReference>
<sequence length="163" mass="18502">MPIALDDRDVRILQILCQEGRISKSELARRVNLSATPCWERLKRLEAQGLIRGYRAEIALARIAPHVTIFVVAELESHRTDDFRIFEQAIARRDEIIACWAIGGGFDYLLQIVTTDINAYQRLVDALLGERIGLKRYFTYIVTKDVKADAAPPLGHLLGRQDT</sequence>
<dbReference type="Gene3D" id="1.10.10.10">
    <property type="entry name" value="Winged helix-like DNA-binding domain superfamily/Winged helix DNA-binding domain"/>
    <property type="match status" value="1"/>
</dbReference>
<dbReference type="InterPro" id="IPR036388">
    <property type="entry name" value="WH-like_DNA-bd_sf"/>
</dbReference>
<dbReference type="InterPro" id="IPR011991">
    <property type="entry name" value="ArsR-like_HTH"/>
</dbReference>
<protein>
    <submittedName>
        <fullName evidence="5">Lrp/AsnC family transcriptional regulator</fullName>
    </submittedName>
</protein>
<proteinExistence type="predicted"/>
<dbReference type="Proteomes" id="UP001320898">
    <property type="component" value="Unassembled WGS sequence"/>
</dbReference>
<evidence type="ECO:0000256" key="1">
    <source>
        <dbReference type="ARBA" id="ARBA00023015"/>
    </source>
</evidence>
<keyword evidence="6" id="KW-1185">Reference proteome</keyword>
<dbReference type="AlphaFoldDB" id="A0AAW5R5L3"/>
<dbReference type="InterPro" id="IPR000485">
    <property type="entry name" value="AsnC-type_HTH_dom"/>
</dbReference>
<dbReference type="RefSeq" id="WP_261617785.1">
    <property type="nucleotide sequence ID" value="NZ_JALIDZ010000011.1"/>
</dbReference>
<dbReference type="GO" id="GO:0006355">
    <property type="term" value="P:regulation of DNA-templated transcription"/>
    <property type="evidence" value="ECO:0007669"/>
    <property type="project" value="UniProtKB-ARBA"/>
</dbReference>
<dbReference type="CDD" id="cd00090">
    <property type="entry name" value="HTH_ARSR"/>
    <property type="match status" value="1"/>
</dbReference>
<keyword evidence="3" id="KW-0804">Transcription</keyword>
<reference evidence="5 6" key="1">
    <citation type="submission" date="2022-04" db="EMBL/GenBank/DDBJ databases">
        <authorList>
            <person name="Ye Y.-Q."/>
            <person name="Du Z.-J."/>
        </authorList>
    </citation>
    <scope>NUCLEOTIDE SEQUENCE [LARGE SCALE GENOMIC DNA]</scope>
    <source>
        <strain evidence="5 6">A6E488</strain>
    </source>
</reference>
<evidence type="ECO:0000259" key="4">
    <source>
        <dbReference type="PROSITE" id="PS50956"/>
    </source>
</evidence>
<comment type="caution">
    <text evidence="5">The sequence shown here is derived from an EMBL/GenBank/DDBJ whole genome shotgun (WGS) entry which is preliminary data.</text>
</comment>
<dbReference type="InterPro" id="IPR019887">
    <property type="entry name" value="Tscrpt_reg_AsnC/Lrp_C"/>
</dbReference>
<dbReference type="GO" id="GO:0043200">
    <property type="term" value="P:response to amino acid"/>
    <property type="evidence" value="ECO:0007669"/>
    <property type="project" value="TreeGrafter"/>
</dbReference>
<dbReference type="GO" id="GO:0005829">
    <property type="term" value="C:cytosol"/>
    <property type="evidence" value="ECO:0007669"/>
    <property type="project" value="TreeGrafter"/>
</dbReference>
<evidence type="ECO:0000256" key="2">
    <source>
        <dbReference type="ARBA" id="ARBA00023125"/>
    </source>
</evidence>
<keyword evidence="1" id="KW-0805">Transcription regulation</keyword>
<evidence type="ECO:0000313" key="6">
    <source>
        <dbReference type="Proteomes" id="UP001320898"/>
    </source>
</evidence>
<dbReference type="PROSITE" id="PS50956">
    <property type="entry name" value="HTH_ASNC_2"/>
    <property type="match status" value="1"/>
</dbReference>
<evidence type="ECO:0000256" key="3">
    <source>
        <dbReference type="ARBA" id="ARBA00023163"/>
    </source>
</evidence>
<dbReference type="Pfam" id="PF13412">
    <property type="entry name" value="HTH_24"/>
    <property type="match status" value="1"/>
</dbReference>
<dbReference type="InterPro" id="IPR011008">
    <property type="entry name" value="Dimeric_a/b-barrel"/>
</dbReference>
<dbReference type="PROSITE" id="PS00519">
    <property type="entry name" value="HTH_ASNC_1"/>
    <property type="match status" value="1"/>
</dbReference>
<dbReference type="PANTHER" id="PTHR30154:SF34">
    <property type="entry name" value="TRANSCRIPTIONAL REGULATOR AZLB"/>
    <property type="match status" value="1"/>
</dbReference>
<name>A0AAW5R5L3_9HYPH</name>
<dbReference type="InterPro" id="IPR036390">
    <property type="entry name" value="WH_DNA-bd_sf"/>
</dbReference>
<dbReference type="GO" id="GO:0043565">
    <property type="term" value="F:sequence-specific DNA binding"/>
    <property type="evidence" value="ECO:0007669"/>
    <property type="project" value="InterPro"/>
</dbReference>
<feature type="domain" description="HTH asnC-type" evidence="4">
    <location>
        <begin position="5"/>
        <end position="66"/>
    </location>
</feature>
<dbReference type="Pfam" id="PF01037">
    <property type="entry name" value="AsnC_trans_reg"/>
    <property type="match status" value="1"/>
</dbReference>
<dbReference type="InterPro" id="IPR019888">
    <property type="entry name" value="Tscrpt_reg_AsnC-like"/>
</dbReference>
<dbReference type="PRINTS" id="PR00033">
    <property type="entry name" value="HTHASNC"/>
</dbReference>
<gene>
    <name evidence="5" type="ORF">MUB46_20220</name>
</gene>
<dbReference type="InterPro" id="IPR019885">
    <property type="entry name" value="Tscrpt_reg_HTH_AsnC-type_CS"/>
</dbReference>
<accession>A0AAW5R5L3</accession>
<organism evidence="5 6">
    <name type="scientific">Microbaculum marinisediminis</name>
    <dbReference type="NCBI Taxonomy" id="2931392"/>
    <lineage>
        <taxon>Bacteria</taxon>
        <taxon>Pseudomonadati</taxon>
        <taxon>Pseudomonadota</taxon>
        <taxon>Alphaproteobacteria</taxon>
        <taxon>Hyphomicrobiales</taxon>
        <taxon>Tepidamorphaceae</taxon>
        <taxon>Microbaculum</taxon>
    </lineage>
</organism>
<dbReference type="Gene3D" id="3.30.70.920">
    <property type="match status" value="1"/>
</dbReference>
<dbReference type="EMBL" id="JALIDZ010000011">
    <property type="protein sequence ID" value="MCT8974198.1"/>
    <property type="molecule type" value="Genomic_DNA"/>
</dbReference>
<dbReference type="SMART" id="SM00344">
    <property type="entry name" value="HTH_ASNC"/>
    <property type="match status" value="1"/>
</dbReference>
<dbReference type="PANTHER" id="PTHR30154">
    <property type="entry name" value="LEUCINE-RESPONSIVE REGULATORY PROTEIN"/>
    <property type="match status" value="1"/>
</dbReference>
<evidence type="ECO:0000313" key="5">
    <source>
        <dbReference type="EMBL" id="MCT8974198.1"/>
    </source>
</evidence>
<dbReference type="SUPFAM" id="SSF46785">
    <property type="entry name" value="Winged helix' DNA-binding domain"/>
    <property type="match status" value="1"/>
</dbReference>